<evidence type="ECO:0000256" key="3">
    <source>
        <dbReference type="ARBA" id="ARBA00023054"/>
    </source>
</evidence>
<feature type="domain" description="AAA+ ATPase" evidence="5">
    <location>
        <begin position="210"/>
        <end position="350"/>
    </location>
</feature>
<dbReference type="SUPFAM" id="SSF52047">
    <property type="entry name" value="RNI-like"/>
    <property type="match status" value="1"/>
</dbReference>
<evidence type="ECO:0000313" key="6">
    <source>
        <dbReference type="EMBL" id="XCA34172.1"/>
    </source>
</evidence>
<dbReference type="Pfam" id="PF00004">
    <property type="entry name" value="AAA"/>
    <property type="match status" value="1"/>
</dbReference>
<proteinExistence type="inferred from homology"/>
<reference evidence="6" key="1">
    <citation type="submission" date="2024-06" db="EMBL/GenBank/DDBJ databases">
        <title>Genome assembly of the Oeneis chryxus ivallda.</title>
        <authorList>
            <person name="MacDonald Z."/>
            <person name="Shaffer H.B."/>
            <person name="Gillespie T."/>
            <person name="Marimuthu M.P.A."/>
            <person name="Nguyen O."/>
            <person name="Fairbairn C.W."/>
            <person name="Seligmann W.E."/>
            <person name="Escalona M."/>
            <person name="Miller C."/>
            <person name="Toffelmier E."/>
        </authorList>
    </citation>
    <scope>NUCLEOTIDE SEQUENCE</scope>
    <source>
        <strain evidence="6">CCGP_102_HBS-TG_Oc004</strain>
    </source>
</reference>
<dbReference type="PANTHER" id="PTHR23076:SF58">
    <property type="entry name" value="INACTIVE ATP-DEPENDENT ZINC METALLOPROTEASE FTSHI 5, CHLOROPLASTIC-RELATED"/>
    <property type="match status" value="1"/>
</dbReference>
<name>A0AAU7YKS0_9RICK</name>
<comment type="similarity">
    <text evidence="4">Belongs to the AAA ATPase family.</text>
</comment>
<dbReference type="GO" id="GO:0005524">
    <property type="term" value="F:ATP binding"/>
    <property type="evidence" value="ECO:0007669"/>
    <property type="project" value="UniProtKB-KW"/>
</dbReference>
<dbReference type="GO" id="GO:0016887">
    <property type="term" value="F:ATP hydrolysis activity"/>
    <property type="evidence" value="ECO:0007669"/>
    <property type="project" value="InterPro"/>
</dbReference>
<keyword evidence="3" id="KW-0175">Coiled coil</keyword>
<keyword evidence="2 4" id="KW-0067">ATP-binding</keyword>
<dbReference type="Gene3D" id="3.80.10.10">
    <property type="entry name" value="Ribonuclease Inhibitor"/>
    <property type="match status" value="2"/>
</dbReference>
<dbReference type="EMBL" id="CP158587">
    <property type="protein sequence ID" value="XCA34172.1"/>
    <property type="molecule type" value="Genomic_DNA"/>
</dbReference>
<dbReference type="Gene3D" id="1.10.8.60">
    <property type="match status" value="1"/>
</dbReference>
<gene>
    <name evidence="6" type="ORF">ABS861_01845</name>
</gene>
<dbReference type="GO" id="GO:0004176">
    <property type="term" value="F:ATP-dependent peptidase activity"/>
    <property type="evidence" value="ECO:0007669"/>
    <property type="project" value="TreeGrafter"/>
</dbReference>
<dbReference type="InterPro" id="IPR003593">
    <property type="entry name" value="AAA+_ATPase"/>
</dbReference>
<dbReference type="GO" id="GO:0006508">
    <property type="term" value="P:proteolysis"/>
    <property type="evidence" value="ECO:0007669"/>
    <property type="project" value="TreeGrafter"/>
</dbReference>
<dbReference type="FunFam" id="3.40.50.300:FF:001025">
    <property type="entry name" value="ATPase family, AAA domain-containing 2B"/>
    <property type="match status" value="1"/>
</dbReference>
<sequence length="489" mass="53628">MDFSAFVQGNFLNLHLETIIVSELVSFLQSNPNITKLSLKSCHIGDEGTKALANGNLINITSLDLQFNHICDEGAKALANSNLTNLTSLDLSWNKIGDEGAKALANGNLANLTQLDLSLNKIGDEGAKALAGLKKVNVKGIENFRMIDSLINKFTQSNSSIEIFDPAKSENKTTLDEIIIPESLRKELNKILDIIPEKNKALLQKTGYKPEKGYLFYGPPGNGKTKIARAIACQANAKFISVSASEFLKSYVGEGEKYVREIFKKARANAPCIVFIDEIDCIAKERGSGGSSARTQSCDSLVNQFLTELDGFNPLEGVTVIAATNRRGVLDKAFIRPGRLSNHIEIPLPDKAQRKDILDLYIKKFKDHEELEVTVDTGKLADKTDGFSGAELEYLINNTAWDIISSSKIEGKVTIGISNFIQVIKNLNKQKSHEPKSKQVNVDLESLNNPIDNVKSHSSANSNSNVVETEVIQQNVLIPIPITWQTDGQ</sequence>
<dbReference type="SMART" id="SM00368">
    <property type="entry name" value="LRR_RI"/>
    <property type="match status" value="3"/>
</dbReference>
<protein>
    <submittedName>
        <fullName evidence="6">AAA family ATPase</fullName>
    </submittedName>
</protein>
<accession>A0AAU7YKS0</accession>
<dbReference type="SUPFAM" id="SSF52540">
    <property type="entry name" value="P-loop containing nucleoside triphosphate hydrolases"/>
    <property type="match status" value="1"/>
</dbReference>
<dbReference type="Gene3D" id="3.40.50.300">
    <property type="entry name" value="P-loop containing nucleotide triphosphate hydrolases"/>
    <property type="match status" value="1"/>
</dbReference>
<evidence type="ECO:0000256" key="1">
    <source>
        <dbReference type="ARBA" id="ARBA00022741"/>
    </source>
</evidence>
<dbReference type="SMART" id="SM00382">
    <property type="entry name" value="AAA"/>
    <property type="match status" value="1"/>
</dbReference>
<dbReference type="Pfam" id="PF13516">
    <property type="entry name" value="LRR_6"/>
    <property type="match status" value="4"/>
</dbReference>
<dbReference type="AlphaFoldDB" id="A0AAU7YKS0"/>
<organism evidence="6">
    <name type="scientific">Wolbachia endosymbiont of Oeneis ivallda</name>
    <dbReference type="NCBI Taxonomy" id="3171168"/>
    <lineage>
        <taxon>Bacteria</taxon>
        <taxon>Pseudomonadati</taxon>
        <taxon>Pseudomonadota</taxon>
        <taxon>Alphaproteobacteria</taxon>
        <taxon>Rickettsiales</taxon>
        <taxon>Anaplasmataceae</taxon>
        <taxon>Wolbachieae</taxon>
        <taxon>Wolbachia</taxon>
    </lineage>
</organism>
<dbReference type="InterPro" id="IPR027417">
    <property type="entry name" value="P-loop_NTPase"/>
</dbReference>
<evidence type="ECO:0000256" key="4">
    <source>
        <dbReference type="RuleBase" id="RU003651"/>
    </source>
</evidence>
<dbReference type="InterPro" id="IPR001611">
    <property type="entry name" value="Leu-rich_rpt"/>
</dbReference>
<evidence type="ECO:0000256" key="2">
    <source>
        <dbReference type="ARBA" id="ARBA00022840"/>
    </source>
</evidence>
<keyword evidence="1 4" id="KW-0547">Nucleotide-binding</keyword>
<dbReference type="InterPro" id="IPR003960">
    <property type="entry name" value="ATPase_AAA_CS"/>
</dbReference>
<dbReference type="PROSITE" id="PS00674">
    <property type="entry name" value="AAA"/>
    <property type="match status" value="1"/>
</dbReference>
<dbReference type="InterPro" id="IPR032675">
    <property type="entry name" value="LRR_dom_sf"/>
</dbReference>
<evidence type="ECO:0000259" key="5">
    <source>
        <dbReference type="SMART" id="SM00382"/>
    </source>
</evidence>
<dbReference type="InterPro" id="IPR003959">
    <property type="entry name" value="ATPase_AAA_core"/>
</dbReference>
<dbReference type="PANTHER" id="PTHR23076">
    <property type="entry name" value="METALLOPROTEASE M41 FTSH"/>
    <property type="match status" value="1"/>
</dbReference>